<dbReference type="VEuPathDB" id="FungiDB:GLRG_01914"/>
<reference evidence="3" key="1">
    <citation type="journal article" date="2012" name="Nat. Genet.">
        <title>Lifestyle transitions in plant pathogenic Colletotrichum fungi deciphered by genome and transcriptome analyses.</title>
        <authorList>
            <person name="O'Connell R.J."/>
            <person name="Thon M.R."/>
            <person name="Hacquard S."/>
            <person name="Amyotte S.G."/>
            <person name="Kleemann J."/>
            <person name="Torres M.F."/>
            <person name="Damm U."/>
            <person name="Buiate E.A."/>
            <person name="Epstein L."/>
            <person name="Alkan N."/>
            <person name="Altmueller J."/>
            <person name="Alvarado-Balderrama L."/>
            <person name="Bauser C.A."/>
            <person name="Becker C."/>
            <person name="Birren B.W."/>
            <person name="Chen Z."/>
            <person name="Choi J."/>
            <person name="Crouch J.A."/>
            <person name="Duvick J.P."/>
            <person name="Farman M.A."/>
            <person name="Gan P."/>
            <person name="Heiman D."/>
            <person name="Henrissat B."/>
            <person name="Howard R.J."/>
            <person name="Kabbage M."/>
            <person name="Koch C."/>
            <person name="Kracher B."/>
            <person name="Kubo Y."/>
            <person name="Law A.D."/>
            <person name="Lebrun M.-H."/>
            <person name="Lee Y.-H."/>
            <person name="Miyara I."/>
            <person name="Moore N."/>
            <person name="Neumann U."/>
            <person name="Nordstroem K."/>
            <person name="Panaccione D.G."/>
            <person name="Panstruga R."/>
            <person name="Place M."/>
            <person name="Proctor R.H."/>
            <person name="Prusky D."/>
            <person name="Rech G."/>
            <person name="Reinhardt R."/>
            <person name="Rollins J.A."/>
            <person name="Rounsley S."/>
            <person name="Schardl C.L."/>
            <person name="Schwartz D.C."/>
            <person name="Shenoy N."/>
            <person name="Shirasu K."/>
            <person name="Sikhakolli U.R."/>
            <person name="Stueber K."/>
            <person name="Sukno S.A."/>
            <person name="Sweigard J.A."/>
            <person name="Takano Y."/>
            <person name="Takahara H."/>
            <person name="Trail F."/>
            <person name="van der Does H.C."/>
            <person name="Voll L.M."/>
            <person name="Will I."/>
            <person name="Young S."/>
            <person name="Zeng Q."/>
            <person name="Zhang J."/>
            <person name="Zhou S."/>
            <person name="Dickman M.B."/>
            <person name="Schulze-Lefert P."/>
            <person name="Ver Loren van Themaat E."/>
            <person name="Ma L.-J."/>
            <person name="Vaillancourt L.J."/>
        </authorList>
    </citation>
    <scope>NUCLEOTIDE SEQUENCE [LARGE SCALE GENOMIC DNA]</scope>
    <source>
        <strain evidence="3">M1.001 / M2 / FGSC 10212</strain>
    </source>
</reference>
<feature type="compositionally biased region" description="Low complexity" evidence="1">
    <location>
        <begin position="135"/>
        <end position="147"/>
    </location>
</feature>
<evidence type="ECO:0000313" key="2">
    <source>
        <dbReference type="EMBL" id="EFQ27419.1"/>
    </source>
</evidence>
<dbReference type="EMBL" id="GG697337">
    <property type="protein sequence ID" value="EFQ27419.1"/>
    <property type="molecule type" value="Genomic_DNA"/>
</dbReference>
<proteinExistence type="predicted"/>
<accession>E3Q8Q5</accession>
<name>E3Q8Q5_COLGM</name>
<dbReference type="AlphaFoldDB" id="E3Q8Q5"/>
<protein>
    <submittedName>
        <fullName evidence="2">Uncharacterized protein</fullName>
    </submittedName>
</protein>
<organism evidence="3">
    <name type="scientific">Colletotrichum graminicola (strain M1.001 / M2 / FGSC 10212)</name>
    <name type="common">Maize anthracnose fungus</name>
    <name type="synonym">Glomerella graminicola</name>
    <dbReference type="NCBI Taxonomy" id="645133"/>
    <lineage>
        <taxon>Eukaryota</taxon>
        <taxon>Fungi</taxon>
        <taxon>Dikarya</taxon>
        <taxon>Ascomycota</taxon>
        <taxon>Pezizomycotina</taxon>
        <taxon>Sordariomycetes</taxon>
        <taxon>Hypocreomycetidae</taxon>
        <taxon>Glomerellales</taxon>
        <taxon>Glomerellaceae</taxon>
        <taxon>Colletotrichum</taxon>
        <taxon>Colletotrichum graminicola species complex</taxon>
    </lineage>
</organism>
<keyword evidence="3" id="KW-1185">Reference proteome</keyword>
<dbReference type="Proteomes" id="UP000008782">
    <property type="component" value="Unassembled WGS sequence"/>
</dbReference>
<feature type="region of interest" description="Disordered" evidence="1">
    <location>
        <begin position="134"/>
        <end position="166"/>
    </location>
</feature>
<dbReference type="eggNOG" id="ENOG502SINF">
    <property type="taxonomic scope" value="Eukaryota"/>
</dbReference>
<dbReference type="RefSeq" id="XP_008091439.1">
    <property type="nucleotide sequence ID" value="XM_008093248.1"/>
</dbReference>
<evidence type="ECO:0000256" key="1">
    <source>
        <dbReference type="SAM" id="MobiDB-lite"/>
    </source>
</evidence>
<dbReference type="STRING" id="645133.E3Q8Q5"/>
<evidence type="ECO:0000313" key="3">
    <source>
        <dbReference type="Proteomes" id="UP000008782"/>
    </source>
</evidence>
<dbReference type="OrthoDB" id="4844944at2759"/>
<dbReference type="GeneID" id="24407279"/>
<gene>
    <name evidence="2" type="ORF">GLRG_01914</name>
</gene>
<dbReference type="HOGENOM" id="CLU_1266779_0_0_1"/>
<sequence length="218" mass="24194">MTLVDGGSNVKRDGLNRRAFDDFWPVLATTAGWPVVIYNGPDGMVSTDLEDRIRNWLCRQPAVIPSYYDTDLMHFPNRGGKNNDGQMPINGGHGIGWGVPRISSNGTIILPGEFPYGGFSELLEDFICYQPQESTTTTTATRAQTTQPSKPTVKPPKRPDPHQNKAKCYKRGKKMTNLRLQYGAESFCSNLRSEAGIRARDVEGRTTGGFRAALREKL</sequence>